<dbReference type="InterPro" id="IPR052077">
    <property type="entry name" value="CcrZ_PhaseVar_Mediator"/>
</dbReference>
<dbReference type="STRING" id="212667.VFDL14_06870"/>
<evidence type="ECO:0000313" key="2">
    <source>
        <dbReference type="EMBL" id="KDN30445.1"/>
    </source>
</evidence>
<dbReference type="RefSeq" id="WP_032549501.1">
    <property type="nucleotide sequence ID" value="NZ_JBEEAX010000002.1"/>
</dbReference>
<feature type="domain" description="Aminoglycoside phosphotransferase" evidence="1">
    <location>
        <begin position="30"/>
        <end position="233"/>
    </location>
</feature>
<reference evidence="2 3" key="1">
    <citation type="submission" date="2014-02" db="EMBL/GenBank/DDBJ databases">
        <title>Vibrio fortis Dalian14 Genome Sequencing.</title>
        <authorList>
            <person name="Wang Y."/>
            <person name="Song L."/>
            <person name="Liu G."/>
            <person name="Ding J."/>
        </authorList>
    </citation>
    <scope>NUCLEOTIDE SEQUENCE [LARGE SCALE GENOMIC DNA]</scope>
    <source>
        <strain evidence="2 3">Dalian14</strain>
    </source>
</reference>
<evidence type="ECO:0000313" key="3">
    <source>
        <dbReference type="Proteomes" id="UP000027219"/>
    </source>
</evidence>
<dbReference type="Pfam" id="PF01636">
    <property type="entry name" value="APH"/>
    <property type="match status" value="1"/>
</dbReference>
<sequence>MAIFCWDEAKKLDASLGSLDDYFDVPPVKAQTLTGGLTNRCWKIETGEGKAFVWRPATSITEAFGISRHEEYQVLSAIEQLHIAPQAMTINKQGLLVEWVEGDTIHDDLSLQQLIRTLVSVHLVNTSRLPLHPFCFTARVDHYWLRLDKEHRGEEFEAIYQQWRSAPNLPPIENSLCHFDLGGYNLVRQHGEIKIIDWEYAALADPRLDLTLTISVANVPVEEAVKQYCQFRGIHDTQAWIDGVEAWQPRSKMMAMLWYLLAHQLWGDEQYMDEARALSCTLCS</sequence>
<accession>A0A066UTM0</accession>
<comment type="caution">
    <text evidence="2">The sequence shown here is derived from an EMBL/GenBank/DDBJ whole genome shotgun (WGS) entry which is preliminary data.</text>
</comment>
<proteinExistence type="predicted"/>
<dbReference type="Gene3D" id="3.90.1200.10">
    <property type="match status" value="1"/>
</dbReference>
<dbReference type="EMBL" id="JFFR01000002">
    <property type="protein sequence ID" value="KDN30445.1"/>
    <property type="molecule type" value="Genomic_DNA"/>
</dbReference>
<dbReference type="Proteomes" id="UP000027219">
    <property type="component" value="Unassembled WGS sequence"/>
</dbReference>
<dbReference type="GO" id="GO:0016301">
    <property type="term" value="F:kinase activity"/>
    <property type="evidence" value="ECO:0007669"/>
    <property type="project" value="UniProtKB-KW"/>
</dbReference>
<keyword evidence="3" id="KW-1185">Reference proteome</keyword>
<dbReference type="PANTHER" id="PTHR40086:SF1">
    <property type="entry name" value="CELL CYCLE REGULATOR CCRZ"/>
    <property type="match status" value="1"/>
</dbReference>
<keyword evidence="2" id="KW-0418">Kinase</keyword>
<dbReference type="InterPro" id="IPR011009">
    <property type="entry name" value="Kinase-like_dom_sf"/>
</dbReference>
<dbReference type="AlphaFoldDB" id="A0A066UTM0"/>
<dbReference type="CDD" id="cd05151">
    <property type="entry name" value="ChoK-like"/>
    <property type="match status" value="1"/>
</dbReference>
<dbReference type="OrthoDB" id="179763at2"/>
<protein>
    <submittedName>
        <fullName evidence="2">Thiamine kinase</fullName>
    </submittedName>
</protein>
<dbReference type="InterPro" id="IPR002575">
    <property type="entry name" value="Aminoglycoside_PTrfase"/>
</dbReference>
<evidence type="ECO:0000259" key="1">
    <source>
        <dbReference type="Pfam" id="PF01636"/>
    </source>
</evidence>
<keyword evidence="2" id="KW-0808">Transferase</keyword>
<dbReference type="SUPFAM" id="SSF56112">
    <property type="entry name" value="Protein kinase-like (PK-like)"/>
    <property type="match status" value="1"/>
</dbReference>
<name>A0A066UTM0_9VIBR</name>
<dbReference type="PANTHER" id="PTHR40086">
    <property type="entry name" value="PHOSPHOTRANSFERASE YTMP-RELATED"/>
    <property type="match status" value="1"/>
</dbReference>
<organism evidence="2 3">
    <name type="scientific">Vibrio fortis</name>
    <dbReference type="NCBI Taxonomy" id="212667"/>
    <lineage>
        <taxon>Bacteria</taxon>
        <taxon>Pseudomonadati</taxon>
        <taxon>Pseudomonadota</taxon>
        <taxon>Gammaproteobacteria</taxon>
        <taxon>Vibrionales</taxon>
        <taxon>Vibrionaceae</taxon>
        <taxon>Vibrio</taxon>
    </lineage>
</organism>
<gene>
    <name evidence="2" type="ORF">VFDL14_06870</name>
</gene>
<dbReference type="Gene3D" id="3.30.200.20">
    <property type="entry name" value="Phosphorylase Kinase, domain 1"/>
    <property type="match status" value="1"/>
</dbReference>